<evidence type="ECO:0000313" key="5">
    <source>
        <dbReference type="Proteomes" id="UP001596989"/>
    </source>
</evidence>
<keyword evidence="2 3" id="KW-0472">Membrane</keyword>
<dbReference type="Proteomes" id="UP001596989">
    <property type="component" value="Unassembled WGS sequence"/>
</dbReference>
<evidence type="ECO:0000256" key="3">
    <source>
        <dbReference type="SAM" id="Phobius"/>
    </source>
</evidence>
<reference evidence="5" key="1">
    <citation type="journal article" date="2019" name="Int. J. Syst. Evol. Microbiol.">
        <title>The Global Catalogue of Microorganisms (GCM) 10K type strain sequencing project: providing services to taxonomists for standard genome sequencing and annotation.</title>
        <authorList>
            <consortium name="The Broad Institute Genomics Platform"/>
            <consortium name="The Broad Institute Genome Sequencing Center for Infectious Disease"/>
            <person name="Wu L."/>
            <person name="Ma J."/>
        </authorList>
    </citation>
    <scope>NUCLEOTIDE SEQUENCE [LARGE SCALE GENOMIC DNA]</scope>
    <source>
        <strain evidence="5">CCUG 59129</strain>
    </source>
</reference>
<evidence type="ECO:0000256" key="2">
    <source>
        <dbReference type="ARBA" id="ARBA00023136"/>
    </source>
</evidence>
<protein>
    <submittedName>
        <fullName evidence="4">Spore germination protein</fullName>
    </submittedName>
</protein>
<sequence length="470" mass="51814">MDLKAVKESFTELDDIVIECRHFPNHQDVHLIYCKSLIDLQQINSMIVPELQRLQKQVPSSDQESILSHSSMQLTTVNKLEDLIEAVFHGDVVMYWNQSQACASVPISNMPKRSTEETNIEVSIRGPKDGLVEDIETNIALIRRRLPVSQLAYEKRIIGGRTHTKVGLLYLKDKLDDDILALVRNKLDNIPSSIEELTSANQLEELISDKPYSLFPLTAYTGRADFIASCLLKGRFTIIIDGVPGAMIAPATLPLLLKTPEDSHFNFLSSSLGRVLRMLSLISAIMLPSFFIALIGFHQDQLPFPFLATIVLTRLGTPLPAPLEMLMVLLLLETFKEAGYRLPSMIGQTLTVVGGLIIGDAAIRAGILSPTIVVVGAISLVAGSTLISQTLAGTISTIRVIALLLSSLLGMYGFMLFTMLLIVYMIGLTSFGIPYLSPFAPLRLKEILQATFSLPLKWMGRVPKSLKKGD</sequence>
<dbReference type="InterPro" id="IPR050768">
    <property type="entry name" value="UPF0353/GerABKA_families"/>
</dbReference>
<feature type="transmembrane region" description="Helical" evidence="3">
    <location>
        <begin position="400"/>
        <end position="426"/>
    </location>
</feature>
<feature type="transmembrane region" description="Helical" evidence="3">
    <location>
        <begin position="304"/>
        <end position="332"/>
    </location>
</feature>
<gene>
    <name evidence="4" type="ORF">ACFQ2I_19295</name>
</gene>
<dbReference type="EMBL" id="JBHTJZ010000036">
    <property type="protein sequence ID" value="MFD0961503.1"/>
    <property type="molecule type" value="Genomic_DNA"/>
</dbReference>
<accession>A0ABW3HVD4</accession>
<dbReference type="PIRSF" id="PIRSF005690">
    <property type="entry name" value="GerBA"/>
    <property type="match status" value="1"/>
</dbReference>
<dbReference type="InterPro" id="IPR004995">
    <property type="entry name" value="Spore_Ger"/>
</dbReference>
<name>A0ABW3HVD4_9BACL</name>
<evidence type="ECO:0000313" key="4">
    <source>
        <dbReference type="EMBL" id="MFD0961503.1"/>
    </source>
</evidence>
<keyword evidence="3" id="KW-0812">Transmembrane</keyword>
<proteinExistence type="inferred from homology"/>
<dbReference type="PANTHER" id="PTHR22550:SF5">
    <property type="entry name" value="LEUCINE ZIPPER PROTEIN 4"/>
    <property type="match status" value="1"/>
</dbReference>
<dbReference type="RefSeq" id="WP_377567137.1">
    <property type="nucleotide sequence ID" value="NZ_JBHTJZ010000036.1"/>
</dbReference>
<comment type="caution">
    <text evidence="4">The sequence shown here is derived from an EMBL/GenBank/DDBJ whole genome shotgun (WGS) entry which is preliminary data.</text>
</comment>
<evidence type="ECO:0000256" key="1">
    <source>
        <dbReference type="ARBA" id="ARBA00005278"/>
    </source>
</evidence>
<organism evidence="4 5">
    <name type="scientific">Paenibacillus chungangensis</name>
    <dbReference type="NCBI Taxonomy" id="696535"/>
    <lineage>
        <taxon>Bacteria</taxon>
        <taxon>Bacillati</taxon>
        <taxon>Bacillota</taxon>
        <taxon>Bacilli</taxon>
        <taxon>Bacillales</taxon>
        <taxon>Paenibacillaceae</taxon>
        <taxon>Paenibacillus</taxon>
    </lineage>
</organism>
<feature type="transmembrane region" description="Helical" evidence="3">
    <location>
        <begin position="369"/>
        <end position="388"/>
    </location>
</feature>
<feature type="transmembrane region" description="Helical" evidence="3">
    <location>
        <begin position="278"/>
        <end position="298"/>
    </location>
</feature>
<dbReference type="PANTHER" id="PTHR22550">
    <property type="entry name" value="SPORE GERMINATION PROTEIN"/>
    <property type="match status" value="1"/>
</dbReference>
<keyword evidence="5" id="KW-1185">Reference proteome</keyword>
<comment type="similarity">
    <text evidence="1">Belongs to the GerABKA family.</text>
</comment>
<keyword evidence="3" id="KW-1133">Transmembrane helix</keyword>
<dbReference type="Pfam" id="PF03323">
    <property type="entry name" value="GerA"/>
    <property type="match status" value="1"/>
</dbReference>